<dbReference type="SUPFAM" id="SSF53807">
    <property type="entry name" value="Helical backbone' metal receptor"/>
    <property type="match status" value="1"/>
</dbReference>
<evidence type="ECO:0000259" key="3">
    <source>
        <dbReference type="PROSITE" id="PS50983"/>
    </source>
</evidence>
<dbReference type="PROSITE" id="PS51257">
    <property type="entry name" value="PROKAR_LIPOPROTEIN"/>
    <property type="match status" value="1"/>
</dbReference>
<proteinExistence type="inferred from homology"/>
<dbReference type="Proteomes" id="UP000265581">
    <property type="component" value="Unassembled WGS sequence"/>
</dbReference>
<feature type="signal peptide" evidence="2">
    <location>
        <begin position="1"/>
        <end position="22"/>
    </location>
</feature>
<keyword evidence="5" id="KW-1185">Reference proteome</keyword>
<accession>A0A371P9P0</accession>
<reference evidence="4 5" key="1">
    <citation type="submission" date="2018-08" db="EMBL/GenBank/DDBJ databases">
        <title>Aeromicrobium sp. M2KJ-4, whole genome shotgun sequence.</title>
        <authorList>
            <person name="Tuo L."/>
        </authorList>
    </citation>
    <scope>NUCLEOTIDE SEQUENCE [LARGE SCALE GENOMIC DNA]</scope>
    <source>
        <strain evidence="4 5">M2KJ-4</strain>
    </source>
</reference>
<name>A0A371P9P0_9ACTN</name>
<dbReference type="EMBL" id="QUBR01000001">
    <property type="protein sequence ID" value="REK72602.1"/>
    <property type="molecule type" value="Genomic_DNA"/>
</dbReference>
<protein>
    <submittedName>
        <fullName evidence="4">ABC transporter substrate-binding protein</fullName>
    </submittedName>
</protein>
<dbReference type="InterPro" id="IPR002491">
    <property type="entry name" value="ABC_transptr_periplasmic_BD"/>
</dbReference>
<dbReference type="Pfam" id="PF01497">
    <property type="entry name" value="Peripla_BP_2"/>
    <property type="match status" value="1"/>
</dbReference>
<dbReference type="PANTHER" id="PTHR30535">
    <property type="entry name" value="VITAMIN B12-BINDING PROTEIN"/>
    <property type="match status" value="1"/>
</dbReference>
<evidence type="ECO:0000256" key="2">
    <source>
        <dbReference type="SAM" id="SignalP"/>
    </source>
</evidence>
<comment type="similarity">
    <text evidence="1">Belongs to the bacterial solute-binding protein 8 family.</text>
</comment>
<evidence type="ECO:0000256" key="1">
    <source>
        <dbReference type="ARBA" id="ARBA00008814"/>
    </source>
</evidence>
<dbReference type="OrthoDB" id="9797850at2"/>
<gene>
    <name evidence="4" type="ORF">DX116_03030</name>
</gene>
<dbReference type="InterPro" id="IPR050902">
    <property type="entry name" value="ABC_Transporter_SBP"/>
</dbReference>
<organism evidence="4 5">
    <name type="scientific">Aeromicrobium endophyticum</name>
    <dbReference type="NCBI Taxonomy" id="2292704"/>
    <lineage>
        <taxon>Bacteria</taxon>
        <taxon>Bacillati</taxon>
        <taxon>Actinomycetota</taxon>
        <taxon>Actinomycetes</taxon>
        <taxon>Propionibacteriales</taxon>
        <taxon>Nocardioidaceae</taxon>
        <taxon>Aeromicrobium</taxon>
    </lineage>
</organism>
<dbReference type="Gene3D" id="3.40.50.1980">
    <property type="entry name" value="Nitrogenase molybdenum iron protein domain"/>
    <property type="match status" value="2"/>
</dbReference>
<evidence type="ECO:0000313" key="4">
    <source>
        <dbReference type="EMBL" id="REK72602.1"/>
    </source>
</evidence>
<dbReference type="PANTHER" id="PTHR30535:SF7">
    <property type="entry name" value="IRON(III) DICITRATE-BINDING PROTEIN"/>
    <property type="match status" value="1"/>
</dbReference>
<keyword evidence="2" id="KW-0732">Signal</keyword>
<sequence>MSSLRRTSPLPALLAGVLLVTAACGASSDDPDASGSAVSVTNCGRTVALDRPAQRAVSVNQPATELLLTLGLADRIVGAGLGDTNVLPGLEKDLKGLNLFSEEFPSFESVLATEPDLVYATFDFTFTDEGIADRKKFAELGIDVYQSPSECAGQDAEQTKRLTLDDLYAEIGDVSTLFGVEPRGEALVSDLKKRASTAADGLDADGVTMAWWYSSTKTPYFAGCCGAPGIMTRAVGTTNVFDDLDQLWPEVSWESLVDSDPDVLVLADLTRGSEGDTAAAKIAFLESNPATRELTAVKNKRYIILPGTTMDPSIRNVDGIEKVADGLRELGLGS</sequence>
<dbReference type="AlphaFoldDB" id="A0A371P9P0"/>
<dbReference type="RefSeq" id="WP_119702714.1">
    <property type="nucleotide sequence ID" value="NZ_JBHSOI010000001.1"/>
</dbReference>
<comment type="caution">
    <text evidence="4">The sequence shown here is derived from an EMBL/GenBank/DDBJ whole genome shotgun (WGS) entry which is preliminary data.</text>
</comment>
<feature type="chain" id="PRO_5039476631" evidence="2">
    <location>
        <begin position="23"/>
        <end position="334"/>
    </location>
</feature>
<evidence type="ECO:0000313" key="5">
    <source>
        <dbReference type="Proteomes" id="UP000265581"/>
    </source>
</evidence>
<dbReference type="PROSITE" id="PS50983">
    <property type="entry name" value="FE_B12_PBP"/>
    <property type="match status" value="1"/>
</dbReference>
<feature type="domain" description="Fe/B12 periplasmic-binding" evidence="3">
    <location>
        <begin position="55"/>
        <end position="334"/>
    </location>
</feature>